<dbReference type="PANTHER" id="PTHR42735:SF6">
    <property type="entry name" value="SPHINGOSINE-1-PHOSPHATE LYASE 1"/>
    <property type="match status" value="1"/>
</dbReference>
<keyword evidence="2" id="KW-0663">Pyridoxal phosphate</keyword>
<gene>
    <name evidence="5" type="ORF">N6Q81_26680</name>
</gene>
<dbReference type="SUPFAM" id="SSF53383">
    <property type="entry name" value="PLP-dependent transferases"/>
    <property type="match status" value="1"/>
</dbReference>
<organism evidence="5 6">
    <name type="scientific">Streptomyces vinaceusdrappus</name>
    <dbReference type="NCBI Taxonomy" id="67376"/>
    <lineage>
        <taxon>Bacteria</taxon>
        <taxon>Bacillati</taxon>
        <taxon>Actinomycetota</taxon>
        <taxon>Actinomycetes</taxon>
        <taxon>Kitasatosporales</taxon>
        <taxon>Streptomycetaceae</taxon>
        <taxon>Streptomyces</taxon>
        <taxon>Streptomyces rochei group</taxon>
    </lineage>
</organism>
<protein>
    <submittedName>
        <fullName evidence="5">Pyridoxal-dependent decarboxylase</fullName>
    </submittedName>
</protein>
<reference evidence="5" key="1">
    <citation type="submission" date="2022-09" db="EMBL/GenBank/DDBJ databases">
        <title>Streptomyces vinaceusdrappus strain AC-40.</title>
        <authorList>
            <person name="Sedeek A.M."/>
            <person name="Salah I."/>
            <person name="Kamel H.L."/>
            <person name="Soltan M.A."/>
            <person name="Elsayed T.R."/>
        </authorList>
    </citation>
    <scope>NUCLEOTIDE SEQUENCE</scope>
    <source>
        <strain evidence="5">AC-40</strain>
    </source>
</reference>
<evidence type="ECO:0000256" key="1">
    <source>
        <dbReference type="ARBA" id="ARBA00001933"/>
    </source>
</evidence>
<evidence type="ECO:0000256" key="2">
    <source>
        <dbReference type="ARBA" id="ARBA00022898"/>
    </source>
</evidence>
<dbReference type="EMBL" id="CP104697">
    <property type="protein sequence ID" value="UXI81372.1"/>
    <property type="molecule type" value="Genomic_DNA"/>
</dbReference>
<keyword evidence="3" id="KW-0456">Lyase</keyword>
<evidence type="ECO:0000256" key="3">
    <source>
        <dbReference type="ARBA" id="ARBA00023239"/>
    </source>
</evidence>
<dbReference type="Proteomes" id="UP001064390">
    <property type="component" value="Chromosome"/>
</dbReference>
<evidence type="ECO:0000313" key="6">
    <source>
        <dbReference type="Proteomes" id="UP001064390"/>
    </source>
</evidence>
<feature type="compositionally biased region" description="Low complexity" evidence="4">
    <location>
        <begin position="454"/>
        <end position="472"/>
    </location>
</feature>
<proteinExistence type="predicted"/>
<dbReference type="PANTHER" id="PTHR42735">
    <property type="match status" value="1"/>
</dbReference>
<dbReference type="InterPro" id="IPR002129">
    <property type="entry name" value="PyrdxlP-dep_de-COase"/>
</dbReference>
<feature type="region of interest" description="Disordered" evidence="4">
    <location>
        <begin position="432"/>
        <end position="472"/>
    </location>
</feature>
<dbReference type="Gene3D" id="3.40.640.10">
    <property type="entry name" value="Type I PLP-dependent aspartate aminotransferase-like (Major domain)"/>
    <property type="match status" value="1"/>
</dbReference>
<comment type="cofactor">
    <cofactor evidence="1">
        <name>pyridoxal 5'-phosphate</name>
        <dbReference type="ChEBI" id="CHEBI:597326"/>
    </cofactor>
</comment>
<dbReference type="RefSeq" id="WP_261699796.1">
    <property type="nucleotide sequence ID" value="NZ_CP104697.1"/>
</dbReference>
<keyword evidence="6" id="KW-1185">Reference proteome</keyword>
<evidence type="ECO:0000313" key="5">
    <source>
        <dbReference type="EMBL" id="UXI81372.1"/>
    </source>
</evidence>
<evidence type="ECO:0000256" key="4">
    <source>
        <dbReference type="SAM" id="MobiDB-lite"/>
    </source>
</evidence>
<dbReference type="Pfam" id="PF00282">
    <property type="entry name" value="Pyridoxal_deC"/>
    <property type="match status" value="1"/>
</dbReference>
<dbReference type="InterPro" id="IPR015424">
    <property type="entry name" value="PyrdxlP-dep_Trfase"/>
</dbReference>
<dbReference type="InterPro" id="IPR050477">
    <property type="entry name" value="GrpII_AminoAcid_Decarb"/>
</dbReference>
<dbReference type="InterPro" id="IPR015421">
    <property type="entry name" value="PyrdxlP-dep_Trfase_major"/>
</dbReference>
<name>A0ABY6C068_9ACTN</name>
<sequence>MPDLEDGSTETDAFPETPLSGDELSAVLEARLAEVPGWHSPDAPVRLGFAMTAPHRLALDAFGRFAERNPNNVGVHTRFGDGVRGTRRLEREAVLALAGLLHADAADGYLTGGANEGTLAALRIGRNALRAAGAGRVVVLASALTHHSVAKAAEILDLELRLCPAGPSWLLEAATVEAELDALAARTEPGTRTGVVVVSTAGYYNTGLVDPVDAIADVLARRAADGGPLGVFHHVDAAHGGMILPFTAPEVPFDFRNAYVHSVVLDPHKSGLMPYSCGVFLCRKGLLGHGAVPAPMSGFVDETITGSRSGAMAAALWSLVFGLAADGYRKAFRDCLDVRDRLAEAVRAADPEAVVLPSPGNTVVVAGFSHEGGRLPGELAERYRLVGNNLPWRAPDGRVRDRLFHHLYAMPHLTRAHVDGFASALTAALSAAPAGGGGLAVPARSRASERDSAASDAASDGASDAGSDAGSALRDVRRSSVCLRHLVVHPPGMRDPDDHPHAYSFHTFQDRTRLGEELTVRPWTGDGDGAGRFVYAPDLDAPFTNELFGVTDPERYALEVLDRNQQKLSLVGAAHFAVFGPEPRTPRRPVVLANFHADGAFRSVEYKYGDRRHNDEVQVFGDRIVVKAGKDARGVRREGDDWSFSLDTSLELRVALTDDGAAPRITRVARHADPALPRRRHLLRGQYRRFPNRFFDTVVEMTVGREHTGTARFDEPLLARSAALDLARVVPSVADGVLRVELAAVDGPGAVVLAVPLGLGVRLTELLPGIPVGEPEALSPAEVVRWAARLYPPVSALREAATDRGGLRRFTAPGLSAPGITADRRETC</sequence>
<accession>A0ABY6C068</accession>